<dbReference type="Pfam" id="PF12511">
    <property type="entry name" value="DUF3716"/>
    <property type="match status" value="1"/>
</dbReference>
<comment type="caution">
    <text evidence="2">The sequence shown here is derived from an EMBL/GenBank/DDBJ whole genome shotgun (WGS) entry which is preliminary data.</text>
</comment>
<feature type="region of interest" description="Disordered" evidence="1">
    <location>
        <begin position="146"/>
        <end position="187"/>
    </location>
</feature>
<feature type="compositionally biased region" description="Basic and acidic residues" evidence="1">
    <location>
        <begin position="120"/>
        <end position="132"/>
    </location>
</feature>
<keyword evidence="3" id="KW-1185">Reference proteome</keyword>
<feature type="compositionally biased region" description="Polar residues" evidence="1">
    <location>
        <begin position="46"/>
        <end position="55"/>
    </location>
</feature>
<feature type="region of interest" description="Disordered" evidence="1">
    <location>
        <begin position="69"/>
        <end position="132"/>
    </location>
</feature>
<gene>
    <name evidence="2" type="ORF">OCU04_012763</name>
</gene>
<evidence type="ECO:0000313" key="3">
    <source>
        <dbReference type="Proteomes" id="UP001152300"/>
    </source>
</evidence>
<feature type="region of interest" description="Disordered" evidence="1">
    <location>
        <begin position="368"/>
        <end position="389"/>
    </location>
</feature>
<feature type="region of interest" description="Disordered" evidence="1">
    <location>
        <begin position="1"/>
        <end position="55"/>
    </location>
</feature>
<accession>A0A9X0A9P2</accession>
<dbReference type="Proteomes" id="UP001152300">
    <property type="component" value="Unassembled WGS sequence"/>
</dbReference>
<dbReference type="InterPro" id="IPR022190">
    <property type="entry name" value="DUF3716"/>
</dbReference>
<organism evidence="2 3">
    <name type="scientific">Sclerotinia nivalis</name>
    <dbReference type="NCBI Taxonomy" id="352851"/>
    <lineage>
        <taxon>Eukaryota</taxon>
        <taxon>Fungi</taxon>
        <taxon>Dikarya</taxon>
        <taxon>Ascomycota</taxon>
        <taxon>Pezizomycotina</taxon>
        <taxon>Leotiomycetes</taxon>
        <taxon>Helotiales</taxon>
        <taxon>Sclerotiniaceae</taxon>
        <taxon>Sclerotinia</taxon>
    </lineage>
</organism>
<feature type="compositionally biased region" description="Polar residues" evidence="1">
    <location>
        <begin position="29"/>
        <end position="40"/>
    </location>
</feature>
<name>A0A9X0A9P2_9HELO</name>
<sequence>MNNKQSEAVLDIATRRAGSGNASDAPIASTHQGADTTIPNVHQCEQHNTPNHQEAEETISNAHQFAITTRRDSGQAQEIDAQNLHQPEKSNTPNIFKGLEASTPSVQQSGNTVINCQPPKETDTPDTHKSDEVADGVVHGTAAHIEDEELEKQKHGEKNSKKRKPVRESSASTLQTSKRARSASSEVIHRRQFESPFQIPLLATERMQNIETHEIKRNLNYLPNRTSAVLKPDGTQNNISVEAHLVQERGEVFTSRCNSCGNKGRPAGPWEECVALDGFLQGSCANCHVNNLGKRCSLRPPKDHFFPALSRNARIASKSTSKKRTGGSEEVLIEQFMAMDSDGRDDVEDQANDILNALRKARSRLRKFNKQKAEGKCGSTDGNEDRASE</sequence>
<feature type="compositionally biased region" description="Polar residues" evidence="1">
    <location>
        <begin position="102"/>
        <end position="115"/>
    </location>
</feature>
<feature type="compositionally biased region" description="Polar residues" evidence="1">
    <location>
        <begin position="169"/>
        <end position="185"/>
    </location>
</feature>
<dbReference type="AlphaFoldDB" id="A0A9X0A9P2"/>
<dbReference type="OrthoDB" id="4338738at2759"/>
<feature type="compositionally biased region" description="Polar residues" evidence="1">
    <location>
        <begin position="83"/>
        <end position="94"/>
    </location>
</feature>
<dbReference type="EMBL" id="JAPEIS010000016">
    <property type="protein sequence ID" value="KAJ8058587.1"/>
    <property type="molecule type" value="Genomic_DNA"/>
</dbReference>
<proteinExistence type="predicted"/>
<protein>
    <submittedName>
        <fullName evidence="2">Uncharacterized protein</fullName>
    </submittedName>
</protein>
<evidence type="ECO:0000313" key="2">
    <source>
        <dbReference type="EMBL" id="KAJ8058587.1"/>
    </source>
</evidence>
<reference evidence="2" key="1">
    <citation type="submission" date="2022-11" db="EMBL/GenBank/DDBJ databases">
        <title>Genome Resource of Sclerotinia nivalis Strain SnTB1, a Plant Pathogen Isolated from American Ginseng.</title>
        <authorList>
            <person name="Fan S."/>
        </authorList>
    </citation>
    <scope>NUCLEOTIDE SEQUENCE</scope>
    <source>
        <strain evidence="2">SnTB1</strain>
    </source>
</reference>
<evidence type="ECO:0000256" key="1">
    <source>
        <dbReference type="SAM" id="MobiDB-lite"/>
    </source>
</evidence>